<protein>
    <submittedName>
        <fullName evidence="5">Methyl-accepting chemotaxis protein</fullName>
    </submittedName>
</protein>
<dbReference type="InterPro" id="IPR004090">
    <property type="entry name" value="Chemotax_Me-accpt_rcpt"/>
</dbReference>
<dbReference type="Pfam" id="PF00015">
    <property type="entry name" value="MCPsignal"/>
    <property type="match status" value="1"/>
</dbReference>
<sequence>MKFNTRLMLCAGIPAVLFVCALSISLWGLLRTQKEFDRSIDTEQAIASGVSEMYAQGLQMGQALRNIVLDPSNRKAFDNLETAKVAFQKAHADALSAAHATEFEPRLRALSALRETQAVHQKQVVALASNDTAAATNTLNTQETPAWRQLKARLLELIDASRRSAATAQATARTHARQVLTLSVAVALVALVAAGLLFWLMRRTVIHTLGCDPSEAQEALRRIADGDLCPDAALAGSDEGLMGEMHRTQQRLRELVTLVQTSADGINTASAEIASGNLDLSNRTEQTAGSLQQAASSMGQLTATVRQSADAARQANQLAAAAAEVAQRGGSVVAQVVSTMDDITASSRKIGDIIAVIDGIAFQTNILALNAAVEAARAGEQGRGFAVVAGEVRSLAQRSAEAAREIKSLIGSSVEKVEGGSKLVSDAGGTMAEIVASVQRVSQIINEITSATAEQSGDIGRINTTVTELDRMTQQNAALVEQSAAAAESLRDQASRLAKVVSVFHLRTPA</sequence>
<comment type="similarity">
    <text evidence="2">Belongs to the methyl-accepting chemotaxis (MCP) protein family.</text>
</comment>
<keyword evidence="3" id="KW-0472">Membrane</keyword>
<keyword evidence="1" id="KW-0488">Methylation</keyword>
<evidence type="ECO:0000259" key="4">
    <source>
        <dbReference type="SMART" id="SM00283"/>
    </source>
</evidence>
<reference evidence="5" key="1">
    <citation type="submission" date="2022-04" db="EMBL/GenBank/DDBJ databases">
        <title>Whole genome sequence of Sphaerotilus sp. FB-5.</title>
        <authorList>
            <person name="Takeda M."/>
            <person name="Narihara S."/>
            <person name="Akimoto M."/>
            <person name="Akimoto R."/>
            <person name="Nishiyashiki S."/>
            <person name="Murakami T."/>
        </authorList>
    </citation>
    <scope>NUCLEOTIDE SEQUENCE</scope>
    <source>
        <strain evidence="5">FB-5</strain>
    </source>
</reference>
<dbReference type="SUPFAM" id="SSF58104">
    <property type="entry name" value="Methyl-accepting chemotaxis protein (MCP) signaling domain"/>
    <property type="match status" value="1"/>
</dbReference>
<evidence type="ECO:0000256" key="1">
    <source>
        <dbReference type="ARBA" id="ARBA00022481"/>
    </source>
</evidence>
<feature type="domain" description="Methyl-accepting transducer" evidence="4">
    <location>
        <begin position="258"/>
        <end position="505"/>
    </location>
</feature>
<dbReference type="InterPro" id="IPR004089">
    <property type="entry name" value="MCPsignal_dom"/>
</dbReference>
<dbReference type="RefSeq" id="WP_310742546.1">
    <property type="nucleotide sequence ID" value="NZ_AP025730.1"/>
</dbReference>
<evidence type="ECO:0000313" key="5">
    <source>
        <dbReference type="EMBL" id="BDI07011.1"/>
    </source>
</evidence>
<feature type="transmembrane region" description="Helical" evidence="3">
    <location>
        <begin position="179"/>
        <end position="201"/>
    </location>
</feature>
<dbReference type="Proteomes" id="UP001057498">
    <property type="component" value="Chromosome"/>
</dbReference>
<dbReference type="PRINTS" id="PR00260">
    <property type="entry name" value="CHEMTRNSDUCR"/>
</dbReference>
<evidence type="ECO:0000256" key="3">
    <source>
        <dbReference type="SAM" id="Phobius"/>
    </source>
</evidence>
<dbReference type="PANTHER" id="PTHR43531">
    <property type="entry name" value="PROTEIN ICFG"/>
    <property type="match status" value="1"/>
</dbReference>
<dbReference type="CDD" id="cd11386">
    <property type="entry name" value="MCP_signal"/>
    <property type="match status" value="1"/>
</dbReference>
<name>A0ABN6PP64_9BURK</name>
<dbReference type="Gene3D" id="1.10.287.950">
    <property type="entry name" value="Methyl-accepting chemotaxis protein"/>
    <property type="match status" value="1"/>
</dbReference>
<dbReference type="PANTHER" id="PTHR43531:SF14">
    <property type="entry name" value="METHYL-ACCEPTING CHEMOTAXIS PROTEIN I-RELATED"/>
    <property type="match status" value="1"/>
</dbReference>
<keyword evidence="3" id="KW-1133">Transmembrane helix</keyword>
<dbReference type="InterPro" id="IPR051310">
    <property type="entry name" value="MCP_chemotaxis"/>
</dbReference>
<organism evidence="5 6">
    <name type="scientific">Sphaerotilus microaerophilus</name>
    <dbReference type="NCBI Taxonomy" id="2914710"/>
    <lineage>
        <taxon>Bacteria</taxon>
        <taxon>Pseudomonadati</taxon>
        <taxon>Pseudomonadota</taxon>
        <taxon>Betaproteobacteria</taxon>
        <taxon>Burkholderiales</taxon>
        <taxon>Sphaerotilaceae</taxon>
        <taxon>Sphaerotilus</taxon>
    </lineage>
</organism>
<proteinExistence type="inferred from homology"/>
<feature type="transmembrane region" description="Helical" evidence="3">
    <location>
        <begin position="6"/>
        <end position="30"/>
    </location>
</feature>
<dbReference type="EMBL" id="AP025730">
    <property type="protein sequence ID" value="BDI07011.1"/>
    <property type="molecule type" value="Genomic_DNA"/>
</dbReference>
<evidence type="ECO:0000256" key="2">
    <source>
        <dbReference type="ARBA" id="ARBA00029447"/>
    </source>
</evidence>
<gene>
    <name evidence="5" type="ORF">CATMQ487_39810</name>
</gene>
<dbReference type="SMART" id="SM00283">
    <property type="entry name" value="MA"/>
    <property type="match status" value="1"/>
</dbReference>
<evidence type="ECO:0000313" key="6">
    <source>
        <dbReference type="Proteomes" id="UP001057498"/>
    </source>
</evidence>
<keyword evidence="6" id="KW-1185">Reference proteome</keyword>
<keyword evidence="3" id="KW-0812">Transmembrane</keyword>
<accession>A0ABN6PP64</accession>